<accession>A0A7U7H003</accession>
<dbReference type="InterPro" id="IPR010133">
    <property type="entry name" value="Bacteriocin_signal_seq"/>
</dbReference>
<evidence type="ECO:0000313" key="2">
    <source>
        <dbReference type="Proteomes" id="UP000509791"/>
    </source>
</evidence>
<evidence type="ECO:0000313" key="1">
    <source>
        <dbReference type="EMBL" id="CAD0152330.1"/>
    </source>
</evidence>
<dbReference type="InterPro" id="IPR019493">
    <property type="entry name" value="Bacteriocin_IIb_lactacin-rel"/>
</dbReference>
<name>A0A7U7H003_STRTR</name>
<dbReference type="Proteomes" id="UP000509791">
    <property type="component" value="Chromosome"/>
</dbReference>
<dbReference type="GO" id="GO:0042742">
    <property type="term" value="P:defense response to bacterium"/>
    <property type="evidence" value="ECO:0007669"/>
    <property type="project" value="InterPro"/>
</dbReference>
<dbReference type="NCBIfam" id="TIGR01847">
    <property type="entry name" value="bacteriocin_sig"/>
    <property type="match status" value="1"/>
</dbReference>
<protein>
    <submittedName>
        <fullName evidence="1">ComC/BlpC family peptide pheromone/bacteriocin</fullName>
    </submittedName>
</protein>
<reference evidence="1 2" key="1">
    <citation type="submission" date="2020-06" db="EMBL/GenBank/DDBJ databases">
        <authorList>
            <person name="Chuat V."/>
        </authorList>
    </citation>
    <scope>NUCLEOTIDE SEQUENCE [LARGE SCALE GENOMIC DNA]</scope>
    <source>
        <strain evidence="1">STH_CIRM_998</strain>
    </source>
</reference>
<dbReference type="RefSeq" id="WP_058621356.1">
    <property type="nucleotide sequence ID" value="NZ_CP017064.1"/>
</dbReference>
<dbReference type="Pfam" id="PF10439">
    <property type="entry name" value="Bacteriocin_IIc"/>
    <property type="match status" value="1"/>
</dbReference>
<organism evidence="1 2">
    <name type="scientific">Streptococcus thermophilus</name>
    <dbReference type="NCBI Taxonomy" id="1308"/>
    <lineage>
        <taxon>Bacteria</taxon>
        <taxon>Bacillati</taxon>
        <taxon>Bacillota</taxon>
        <taxon>Bacilli</taxon>
        <taxon>Lactobacillales</taxon>
        <taxon>Streptococcaceae</taxon>
        <taxon>Streptococcus</taxon>
    </lineage>
</organism>
<proteinExistence type="predicted"/>
<dbReference type="EMBL" id="LR822027">
    <property type="protein sequence ID" value="CAD0152330.1"/>
    <property type="molecule type" value="Genomic_DNA"/>
</dbReference>
<dbReference type="AlphaFoldDB" id="A0A7U7H003"/>
<gene>
    <name evidence="1" type="ORF">STHERMO_1049</name>
</gene>
<sequence>MNTEIEQFEVMSTEMLASIEGGNKISAGEAGTALGICTAGGAAVGAVFGSAPGAIAGGVYGAQFCTSVWALLRTH</sequence>